<evidence type="ECO:0000313" key="3">
    <source>
        <dbReference type="Proteomes" id="UP000054988"/>
    </source>
</evidence>
<reference evidence="2 3" key="1">
    <citation type="submission" date="2015-12" db="EMBL/GenBank/DDBJ databases">
        <title>Draft genome sequence of Moniliophthora roreri, the causal agent of frosty pod rot of cacao.</title>
        <authorList>
            <person name="Aime M.C."/>
            <person name="Diaz-Valderrama J.R."/>
            <person name="Kijpornyongpan T."/>
            <person name="Phillips-Mora W."/>
        </authorList>
    </citation>
    <scope>NUCLEOTIDE SEQUENCE [LARGE SCALE GENOMIC DNA]</scope>
    <source>
        <strain evidence="2 3">MCA 2952</strain>
    </source>
</reference>
<evidence type="ECO:0000313" key="2">
    <source>
        <dbReference type="EMBL" id="KTB43541.1"/>
    </source>
</evidence>
<organism evidence="2 3">
    <name type="scientific">Moniliophthora roreri</name>
    <name type="common">Frosty pod rot fungus</name>
    <name type="synonym">Monilia roreri</name>
    <dbReference type="NCBI Taxonomy" id="221103"/>
    <lineage>
        <taxon>Eukaryota</taxon>
        <taxon>Fungi</taxon>
        <taxon>Dikarya</taxon>
        <taxon>Basidiomycota</taxon>
        <taxon>Agaricomycotina</taxon>
        <taxon>Agaricomycetes</taxon>
        <taxon>Agaricomycetidae</taxon>
        <taxon>Agaricales</taxon>
        <taxon>Marasmiineae</taxon>
        <taxon>Marasmiaceae</taxon>
        <taxon>Moniliophthora</taxon>
    </lineage>
</organism>
<dbReference type="EMBL" id="LATX01001144">
    <property type="protein sequence ID" value="KTB43541.1"/>
    <property type="molecule type" value="Genomic_DNA"/>
</dbReference>
<protein>
    <submittedName>
        <fullName evidence="2">Uncharacterized protein</fullName>
    </submittedName>
</protein>
<name>A0A0W0G579_MONRR</name>
<feature type="region of interest" description="Disordered" evidence="1">
    <location>
        <begin position="1"/>
        <end position="21"/>
    </location>
</feature>
<gene>
    <name evidence="2" type="ORF">WG66_3885</name>
</gene>
<proteinExistence type="predicted"/>
<dbReference type="Proteomes" id="UP000054988">
    <property type="component" value="Unassembled WGS sequence"/>
</dbReference>
<comment type="caution">
    <text evidence="2">The sequence shown here is derived from an EMBL/GenBank/DDBJ whole genome shotgun (WGS) entry which is preliminary data.</text>
</comment>
<feature type="compositionally biased region" description="Low complexity" evidence="1">
    <location>
        <begin position="12"/>
        <end position="21"/>
    </location>
</feature>
<sequence length="259" mass="28574">MPPPTHILAEMTPTTTAGSTNTPLAMAADKARSIVAAASMDPSNFGHVMNAHCQAQKQCEQEFIDLKTALQSGGGCMVNLFMTFVSEHNLKTIICIGHYMSTQSDKLILKDVVWKKIQELNRSMWEDSTSGSLTEEDFFIWFPGNDTLEDCTEYDMLGTVYDVTWAHPTKVASWFKGPTEVSWTCHYANISNTVSLVIMVVLKMTQIEQRDGLVPSELGGKPKAGGQSTKRKLEDEGESAMQSSVCYKLNAPLQSTFCP</sequence>
<evidence type="ECO:0000256" key="1">
    <source>
        <dbReference type="SAM" id="MobiDB-lite"/>
    </source>
</evidence>
<dbReference type="AlphaFoldDB" id="A0A0W0G579"/>
<accession>A0A0W0G579</accession>
<feature type="region of interest" description="Disordered" evidence="1">
    <location>
        <begin position="213"/>
        <end position="242"/>
    </location>
</feature>